<dbReference type="Gene3D" id="2.60.210.10">
    <property type="entry name" value="Apoptosis, Tumor Necrosis Factor Receptor Associated Protein 2, Chain A"/>
    <property type="match status" value="1"/>
</dbReference>
<dbReference type="InterPro" id="IPR002083">
    <property type="entry name" value="MATH/TRAF_dom"/>
</dbReference>
<feature type="domain" description="MATH" evidence="1">
    <location>
        <begin position="13"/>
        <end position="131"/>
    </location>
</feature>
<comment type="caution">
    <text evidence="2">The sequence shown here is derived from an EMBL/GenBank/DDBJ whole genome shotgun (WGS) entry which is preliminary data.</text>
</comment>
<dbReference type="Pfam" id="PF23635">
    <property type="entry name" value="Beta-prop_AT5G49610-like"/>
    <property type="match status" value="1"/>
</dbReference>
<dbReference type="PROSITE" id="PS50144">
    <property type="entry name" value="MATH"/>
    <property type="match status" value="1"/>
</dbReference>
<proteinExistence type="predicted"/>
<name>A0AAD8TTM5_LOLMU</name>
<accession>A0AAD8TTM5</accession>
<dbReference type="Pfam" id="PF22486">
    <property type="entry name" value="MATH_2"/>
    <property type="match status" value="1"/>
</dbReference>
<dbReference type="PANTHER" id="PTHR33207">
    <property type="entry name" value="F-BOX DOMAIN CONTAINING PROTEIN-RELATED"/>
    <property type="match status" value="1"/>
</dbReference>
<dbReference type="EMBL" id="JAUUTY010000001">
    <property type="protein sequence ID" value="KAK1692737.1"/>
    <property type="molecule type" value="Genomic_DNA"/>
</dbReference>
<dbReference type="InterPro" id="IPR056594">
    <property type="entry name" value="AT5G49610-like_b-prop"/>
</dbReference>
<sequence>MRTASICSPCAVRGTHTFTITGYSLHRGLGVGKFLKSASFDVGGYLWCICYFPDGIVRRNGGYASVYVGLANELVEGSASVEVRLLDQANKLPPSVVLSKKRRCFSLACVGEFLQPSVYLRDDNLVIECEITVFKEPEVTPTATTIDIPVPPSDLAKYFRELLDKGEEADVVFEAPAAATIVYLGDDLLREVFLLLPTPADLLCAALACKPFLRAVRSAAFLRLFRRRHPFTCPPLLGCFLQSPIEDRIRENSGPLLIPASPATAAVTRRVVEGGDFALSFLPARGRPYADLWKVLDCRNGRLLLRDRVSGELAVADPLTRRCVSLPAPPAERPVGYGLVADDGDSSVFQAFCISQEGDGSSRLRALALSSGDLRWADVAGLALAQHSDLADARAMQANRSLYWGLKGWERMVELNTATMVFSVLELPPLTRHFSFDVIERGEDGAGRLYLLTMCGSCIEVWGGCEDGSGGLTWTLVEKSVRFQRAMAAMIGSEHFYRCGLDVIGVVAGILFLRNGDRLLSIDLETMKLSMVSHKDKCPLALIFPYTIAWPPSFLNPSEESA</sequence>
<dbReference type="SUPFAM" id="SSF49599">
    <property type="entry name" value="TRAF domain-like"/>
    <property type="match status" value="1"/>
</dbReference>
<evidence type="ECO:0000259" key="1">
    <source>
        <dbReference type="PROSITE" id="PS50144"/>
    </source>
</evidence>
<gene>
    <name evidence="2" type="ORF">QYE76_009434</name>
</gene>
<organism evidence="2 3">
    <name type="scientific">Lolium multiflorum</name>
    <name type="common">Italian ryegrass</name>
    <name type="synonym">Lolium perenne subsp. multiflorum</name>
    <dbReference type="NCBI Taxonomy" id="4521"/>
    <lineage>
        <taxon>Eukaryota</taxon>
        <taxon>Viridiplantae</taxon>
        <taxon>Streptophyta</taxon>
        <taxon>Embryophyta</taxon>
        <taxon>Tracheophyta</taxon>
        <taxon>Spermatophyta</taxon>
        <taxon>Magnoliopsida</taxon>
        <taxon>Liliopsida</taxon>
        <taxon>Poales</taxon>
        <taxon>Poaceae</taxon>
        <taxon>BOP clade</taxon>
        <taxon>Pooideae</taxon>
        <taxon>Poodae</taxon>
        <taxon>Poeae</taxon>
        <taxon>Poeae Chloroplast Group 2 (Poeae type)</taxon>
        <taxon>Loliodinae</taxon>
        <taxon>Loliinae</taxon>
        <taxon>Lolium</taxon>
    </lineage>
</organism>
<evidence type="ECO:0000313" key="3">
    <source>
        <dbReference type="Proteomes" id="UP001231189"/>
    </source>
</evidence>
<dbReference type="AlphaFoldDB" id="A0AAD8TTM5"/>
<dbReference type="CDD" id="cd00121">
    <property type="entry name" value="MATH"/>
    <property type="match status" value="1"/>
</dbReference>
<reference evidence="2" key="1">
    <citation type="submission" date="2023-07" db="EMBL/GenBank/DDBJ databases">
        <title>A chromosome-level genome assembly of Lolium multiflorum.</title>
        <authorList>
            <person name="Chen Y."/>
            <person name="Copetti D."/>
            <person name="Kolliker R."/>
            <person name="Studer B."/>
        </authorList>
    </citation>
    <scope>NUCLEOTIDE SEQUENCE</scope>
    <source>
        <strain evidence="2">02402/16</strain>
        <tissue evidence="2">Leaf</tissue>
    </source>
</reference>
<dbReference type="InterPro" id="IPR008974">
    <property type="entry name" value="TRAF-like"/>
</dbReference>
<dbReference type="SUPFAM" id="SSF81383">
    <property type="entry name" value="F-box domain"/>
    <property type="match status" value="1"/>
</dbReference>
<protein>
    <recommendedName>
        <fullName evidence="1">MATH domain-containing protein</fullName>
    </recommendedName>
</protein>
<keyword evidence="3" id="KW-1185">Reference proteome</keyword>
<dbReference type="InterPro" id="IPR036047">
    <property type="entry name" value="F-box-like_dom_sf"/>
</dbReference>
<dbReference type="Proteomes" id="UP001231189">
    <property type="component" value="Unassembled WGS sequence"/>
</dbReference>
<evidence type="ECO:0000313" key="2">
    <source>
        <dbReference type="EMBL" id="KAK1692737.1"/>
    </source>
</evidence>